<feature type="binding site" evidence="7">
    <location>
        <position position="22"/>
    </location>
    <ligand>
        <name>substrate</name>
    </ligand>
</feature>
<organism evidence="9 10">
    <name type="scientific">Rhodovulum euryhalinum</name>
    <dbReference type="NCBI Taxonomy" id="35805"/>
    <lineage>
        <taxon>Bacteria</taxon>
        <taxon>Pseudomonadati</taxon>
        <taxon>Pseudomonadota</taxon>
        <taxon>Alphaproteobacteria</taxon>
        <taxon>Rhodobacterales</taxon>
        <taxon>Paracoccaceae</taxon>
        <taxon>Rhodovulum</taxon>
    </lineage>
</organism>
<evidence type="ECO:0000313" key="10">
    <source>
        <dbReference type="Proteomes" id="UP000295142"/>
    </source>
</evidence>
<dbReference type="GO" id="GO:0005829">
    <property type="term" value="C:cytosol"/>
    <property type="evidence" value="ECO:0007669"/>
    <property type="project" value="TreeGrafter"/>
</dbReference>
<feature type="binding site" evidence="7">
    <location>
        <position position="121"/>
    </location>
    <ligand>
        <name>substrate</name>
    </ligand>
</feature>
<keyword evidence="2 8" id="KW-0378">Hydrolase</keyword>
<evidence type="ECO:0000256" key="7">
    <source>
        <dbReference type="PIRSR" id="PIRSR617736-2"/>
    </source>
</evidence>
<feature type="binding site" evidence="7">
    <location>
        <position position="165"/>
    </location>
    <ligand>
        <name>substrate</name>
    </ligand>
</feature>
<evidence type="ECO:0000256" key="6">
    <source>
        <dbReference type="ARBA" id="ARBA00023326"/>
    </source>
</evidence>
<dbReference type="SUPFAM" id="SSF51445">
    <property type="entry name" value="(Trans)glycosidases"/>
    <property type="match status" value="1"/>
</dbReference>
<dbReference type="InterPro" id="IPR001360">
    <property type="entry name" value="Glyco_hydro_1"/>
</dbReference>
<comment type="catalytic activity">
    <reaction evidence="8">
        <text>Hydrolysis of terminal, non-reducing beta-D-glucosyl residues with release of beta-D-glucose.</text>
        <dbReference type="EC" id="3.2.1.21"/>
    </reaction>
</comment>
<dbReference type="EC" id="3.2.1.21" evidence="8"/>
<dbReference type="Proteomes" id="UP000295142">
    <property type="component" value="Unassembled WGS sequence"/>
</dbReference>
<keyword evidence="3" id="KW-0136">Cellulose degradation</keyword>
<dbReference type="InterPro" id="IPR017736">
    <property type="entry name" value="Glyco_hydro_1_beta-glucosidase"/>
</dbReference>
<evidence type="ECO:0000256" key="4">
    <source>
        <dbReference type="ARBA" id="ARBA00023277"/>
    </source>
</evidence>
<dbReference type="AlphaFoldDB" id="A0A4R2L085"/>
<evidence type="ECO:0000256" key="2">
    <source>
        <dbReference type="ARBA" id="ARBA00022801"/>
    </source>
</evidence>
<comment type="caution">
    <text evidence="9">The sequence shown here is derived from an EMBL/GenBank/DDBJ whole genome shotgun (WGS) entry which is preliminary data.</text>
</comment>
<dbReference type="OrthoDB" id="9765195at2"/>
<dbReference type="Gene3D" id="3.20.20.80">
    <property type="entry name" value="Glycosidases"/>
    <property type="match status" value="1"/>
</dbReference>
<keyword evidence="10" id="KW-1185">Reference proteome</keyword>
<keyword evidence="6" id="KW-0624">Polysaccharide degradation</keyword>
<sequence length="442" mass="47832">MDLTRDDFPKGFLFGAASSAYQVEGHGAGGAGPCHWDSFAATPGNVAGGADGRMACDHLHRHAEDLDLVAAAGFDLYRFSTSWARVMPDGATVNPEGLDFYDRLVDGLLTRGLKPMLTLYHWDLPSALADRGGWANRDTAERFAGFAELMAHRLGDRVWSWATINEPWSVSWLSHFEGQHAPGLRDIRATARAMHHVGLAHGLGMAALGAAGATKAGVVLNFEPGFPAENSDAAREATLRHGATFSWFFLQAMTRGSYPDRALEGLAAHLPAGWEQDMTTIAAPLDWLGVNYHTIRRVAPAPGPWPGKRAVAGPLAKTDTGWEIAPDELGALLHWMSDTFTGALPLYITANGMAAPDRVVKGQVRDEDRIAYLAAHLEAAKDAIAAGVPLRGYVVRSLLDGFEWAYGYSKRFGLVHVDFESLQRTPKASYHALARMLKGPVQ</sequence>
<dbReference type="NCBIfam" id="TIGR03356">
    <property type="entry name" value="BGL"/>
    <property type="match status" value="1"/>
</dbReference>
<dbReference type="PANTHER" id="PTHR10353:SF36">
    <property type="entry name" value="LP05116P"/>
    <property type="match status" value="1"/>
</dbReference>
<protein>
    <recommendedName>
        <fullName evidence="8">Beta-glucosidase</fullName>
        <ecNumber evidence="8">3.2.1.21</ecNumber>
    </recommendedName>
</protein>
<dbReference type="RefSeq" id="WP_132542954.1">
    <property type="nucleotide sequence ID" value="NZ_SLWW01000004.1"/>
</dbReference>
<proteinExistence type="inferred from homology"/>
<dbReference type="InterPro" id="IPR017853">
    <property type="entry name" value="GH"/>
</dbReference>
<evidence type="ECO:0000256" key="1">
    <source>
        <dbReference type="ARBA" id="ARBA00010838"/>
    </source>
</evidence>
<accession>A0A4R2L085</accession>
<evidence type="ECO:0000256" key="8">
    <source>
        <dbReference type="RuleBase" id="RU361175"/>
    </source>
</evidence>
<reference evidence="9 10" key="1">
    <citation type="submission" date="2019-03" db="EMBL/GenBank/DDBJ databases">
        <title>Genomic Encyclopedia of Type Strains, Phase IV (KMG-IV): sequencing the most valuable type-strain genomes for metagenomic binning, comparative biology and taxonomic classification.</title>
        <authorList>
            <person name="Goeker M."/>
        </authorList>
    </citation>
    <scope>NUCLEOTIDE SEQUENCE [LARGE SCALE GENOMIC DNA]</scope>
    <source>
        <strain evidence="9 10">DSM 4868</strain>
    </source>
</reference>
<evidence type="ECO:0000256" key="3">
    <source>
        <dbReference type="ARBA" id="ARBA00023001"/>
    </source>
</evidence>
<evidence type="ECO:0000313" key="9">
    <source>
        <dbReference type="EMBL" id="TCO72415.1"/>
    </source>
</evidence>
<comment type="similarity">
    <text evidence="1 8">Belongs to the glycosyl hydrolase 1 family.</text>
</comment>
<dbReference type="PRINTS" id="PR00131">
    <property type="entry name" value="GLHYDRLASE1"/>
</dbReference>
<name>A0A4R2L085_9RHOB</name>
<keyword evidence="5 8" id="KW-0326">Glycosidase</keyword>
<keyword evidence="4" id="KW-0119">Carbohydrate metabolism</keyword>
<dbReference type="GO" id="GO:0030245">
    <property type="term" value="P:cellulose catabolic process"/>
    <property type="evidence" value="ECO:0007669"/>
    <property type="project" value="UniProtKB-KW"/>
</dbReference>
<feature type="binding site" evidence="7">
    <location>
        <begin position="403"/>
        <end position="404"/>
    </location>
    <ligand>
        <name>substrate</name>
    </ligand>
</feature>
<dbReference type="EMBL" id="SLWW01000004">
    <property type="protein sequence ID" value="TCO72415.1"/>
    <property type="molecule type" value="Genomic_DNA"/>
</dbReference>
<dbReference type="Pfam" id="PF00232">
    <property type="entry name" value="Glyco_hydro_1"/>
    <property type="match status" value="1"/>
</dbReference>
<dbReference type="PANTHER" id="PTHR10353">
    <property type="entry name" value="GLYCOSYL HYDROLASE"/>
    <property type="match status" value="1"/>
</dbReference>
<dbReference type="GO" id="GO:0008422">
    <property type="term" value="F:beta-glucosidase activity"/>
    <property type="evidence" value="ECO:0007669"/>
    <property type="project" value="UniProtKB-EC"/>
</dbReference>
<gene>
    <name evidence="9" type="ORF">EV655_104102</name>
</gene>
<evidence type="ECO:0000256" key="5">
    <source>
        <dbReference type="ARBA" id="ARBA00023295"/>
    </source>
</evidence>